<dbReference type="Pfam" id="PF13698">
    <property type="entry name" value="DUF4156"/>
    <property type="match status" value="1"/>
</dbReference>
<organism evidence="1 4">
    <name type="scientific">Photobacterium sanguinicancri</name>
    <dbReference type="NCBI Taxonomy" id="875932"/>
    <lineage>
        <taxon>Bacteria</taxon>
        <taxon>Pseudomonadati</taxon>
        <taxon>Pseudomonadota</taxon>
        <taxon>Gammaproteobacteria</taxon>
        <taxon>Vibrionales</taxon>
        <taxon>Vibrionaceae</taxon>
        <taxon>Photobacterium</taxon>
    </lineage>
</organism>
<dbReference type="EMBL" id="JAUOPU010000022">
    <property type="protein sequence ID" value="MDO6544294.1"/>
    <property type="molecule type" value="Genomic_DNA"/>
</dbReference>
<dbReference type="Proteomes" id="UP001170624">
    <property type="component" value="Unassembled WGS sequence"/>
</dbReference>
<gene>
    <name evidence="2" type="ORF">ASV53_11480</name>
    <name evidence="1" type="ORF">Q4568_17270</name>
</gene>
<keyword evidence="3" id="KW-1185">Reference proteome</keyword>
<evidence type="ECO:0000313" key="2">
    <source>
        <dbReference type="EMBL" id="OZS43780.1"/>
    </source>
</evidence>
<protein>
    <submittedName>
        <fullName evidence="1">DUF4156 domain-containing protein</fullName>
    </submittedName>
</protein>
<sequence>MKQYFVLGFVLLTLNGCTTTPVTLKGKQVDIVWNVETTSQQCQLKSTLVGSEGSWYNFWLLANDSLVEGALNQLRNQAASVGANTVLLGQPVPYASSVTYIGNAYYCPSKK</sequence>
<evidence type="ECO:0000313" key="3">
    <source>
        <dbReference type="Proteomes" id="UP000215999"/>
    </source>
</evidence>
<dbReference type="RefSeq" id="WP_094957194.1">
    <property type="nucleotide sequence ID" value="NZ_AP024850.1"/>
</dbReference>
<comment type="caution">
    <text evidence="1">The sequence shown here is derived from an EMBL/GenBank/DDBJ whole genome shotgun (WGS) entry which is preliminary data.</text>
</comment>
<evidence type="ECO:0000313" key="1">
    <source>
        <dbReference type="EMBL" id="MDO6544294.1"/>
    </source>
</evidence>
<dbReference type="EMBL" id="NOIF01000064">
    <property type="protein sequence ID" value="OZS43780.1"/>
    <property type="molecule type" value="Genomic_DNA"/>
</dbReference>
<dbReference type="Proteomes" id="UP000215999">
    <property type="component" value="Unassembled WGS sequence"/>
</dbReference>
<reference evidence="2" key="2">
    <citation type="submission" date="2017-07" db="EMBL/GenBank/DDBJ databases">
        <authorList>
            <person name="Gomez-Gil B."/>
            <person name="Enciso-Ibarra K."/>
        </authorList>
    </citation>
    <scope>NUCLEOTIDE SEQUENCE</scope>
    <source>
        <strain evidence="2">CAIM 1827</strain>
    </source>
</reference>
<dbReference type="InterPro" id="IPR025294">
    <property type="entry name" value="DUF4156"/>
</dbReference>
<proteinExistence type="predicted"/>
<name>A0AAW7YBX1_9GAMM</name>
<evidence type="ECO:0000313" key="4">
    <source>
        <dbReference type="Proteomes" id="UP001170624"/>
    </source>
</evidence>
<reference evidence="1" key="3">
    <citation type="submission" date="2023-07" db="EMBL/GenBank/DDBJ databases">
        <title>Genome content predicts the carbon catabolic preferences of heterotrophic bacteria.</title>
        <authorList>
            <person name="Gralka M."/>
        </authorList>
    </citation>
    <scope>NUCLEOTIDE SEQUENCE</scope>
    <source>
        <strain evidence="1">G2M05</strain>
    </source>
</reference>
<dbReference type="AlphaFoldDB" id="A0AAW7YBX1"/>
<accession>A0AAW7YBX1</accession>
<reference evidence="2 3" key="1">
    <citation type="journal article" date="2016" name="Antonie Van Leeuwenhoek">
        <title>Photobacterium sanguinicancri sp. nov. isolated from marine animals.</title>
        <authorList>
            <person name="Gomez-Gil B."/>
            <person name="Roque A."/>
            <person name="Rotllant G."/>
            <person name="Romalde J.L."/>
            <person name="Doce A."/>
            <person name="Eggermont M."/>
            <person name="Defoirdt T."/>
        </authorList>
    </citation>
    <scope>NUCLEOTIDE SEQUENCE [LARGE SCALE GENOMIC DNA]</scope>
    <source>
        <strain evidence="2 3">CAIM 1827</strain>
    </source>
</reference>